<accession>A0A1F6CI07</accession>
<reference evidence="2 3" key="1">
    <citation type="journal article" date="2016" name="Nat. Commun.">
        <title>Thousands of microbial genomes shed light on interconnected biogeochemical processes in an aquifer system.</title>
        <authorList>
            <person name="Anantharaman K."/>
            <person name="Brown C.T."/>
            <person name="Hug L.A."/>
            <person name="Sharon I."/>
            <person name="Castelle C.J."/>
            <person name="Probst A.J."/>
            <person name="Thomas B.C."/>
            <person name="Singh A."/>
            <person name="Wilkins M.J."/>
            <person name="Karaoz U."/>
            <person name="Brodie E.L."/>
            <person name="Williams K.H."/>
            <person name="Hubbard S.S."/>
            <person name="Banfield J.F."/>
        </authorList>
    </citation>
    <scope>NUCLEOTIDE SEQUENCE [LARGE SCALE GENOMIC DNA]</scope>
</reference>
<comment type="caution">
    <text evidence="2">The sequence shown here is derived from an EMBL/GenBank/DDBJ whole genome shotgun (WGS) entry which is preliminary data.</text>
</comment>
<proteinExistence type="predicted"/>
<sequence length="1102" mass="123746">MAEAVESLGRKPLGVPDRTSESPEQVAATVAGAINFLEQLPQEKRELDEELVVPRATLTHAVATLKYAQGSGTIRDSAQVVDILFEEGIPFDYQWSACARLNISLPGGDLEEYIKSRFFGNGAVYDARLNFKLDPKELIGGGKEWLNKYTSTRLQEEGPTPEAMDRLQALAKGISSKYGSSAAAITRLMFVGGADESTLQRFTQARMAEAEKKQIPRGNVERKNFFEKMQDFLGVYIDVTTKVIRNAKPGTKEIIEQRSKEALTRFMGSRLLQIPYIEPGEEFPDPFSIFTTMMRTQKDMNPWVLEEANDTIFDVKEFYNLIKPEVGRGLVADAAFFLNNYKEALFIQDIHKLLNDIDIYREKRRTEGRPADAERRFGKHIDDMTKEVLARMGQKGTDFEHFDGKRHLLEQFASRQSRGLSAFSVLLRMVDAQKVARDATAKTQLNSLLSGIRPYGIEGDNVFKTQILASSVQMLSDNPDPYLDVPLLGLEGNLSIRSIVINKSQNWFDEEILARGPYAHTKNPRNPPERPLITPRDLIGLTREEIEKAELNFNTAKGAGWTLERPWIVDAGQAMSKLPESYQPILGFARGEADSYWNNAGDYVTAFYPSASNAMADIVSNLFPSITDQDYIIAPHGEYDSMIAPFVEKGAQLIAIHCNERSGVTGRARSPSEIFAEIEETIARERALRDGRLPLAFVVSSKTRLGDATGVVPLEMHTRKKKDPETGQIIEKEAVVGERTPNSFGLAKILHKYSETFPDSRTVTDFSQSLGRNDRGEDLNLLKPDVMVASGGKAPGVRSIAVAMIRKTLHREEIPLKETEDTGREGDYIEGNALDHDDRNYSYGAEQWERRWTDPLAKLTPGKGTIDIDRIASLGVALQHLNSRVDTWGLRKRADKRGLLTQREIVAEHHGDLTEYAIAKTQEHASKLLRKLQTTDFPIPISDVTTLLRNPVVQQQFGCQVVYPVHRKKIDYTFVTLAFPNLGSVERKEVELKGGKAKEVPVRTNYIPRSLERQGFPRGYAGEQCMLGGNGFRVSFNTHQNTGSLDRLFDAFVDIHAAFLRREVEKSRESSKKSGDPDMEIKTFEDLMARTPNVLIEEWVED</sequence>
<dbReference type="AlphaFoldDB" id="A0A1F6CI07"/>
<feature type="region of interest" description="Disordered" evidence="1">
    <location>
        <begin position="1066"/>
        <end position="1085"/>
    </location>
</feature>
<name>A0A1F6CI07_9BACT</name>
<dbReference type="Gene3D" id="3.40.640.10">
    <property type="entry name" value="Type I PLP-dependent aspartate aminotransferase-like (Major domain)"/>
    <property type="match status" value="1"/>
</dbReference>
<dbReference type="InterPro" id="IPR015421">
    <property type="entry name" value="PyrdxlP-dep_Trfase_major"/>
</dbReference>
<evidence type="ECO:0000313" key="2">
    <source>
        <dbReference type="EMBL" id="OGG48876.1"/>
    </source>
</evidence>
<evidence type="ECO:0000256" key="1">
    <source>
        <dbReference type="SAM" id="MobiDB-lite"/>
    </source>
</evidence>
<evidence type="ECO:0000313" key="3">
    <source>
        <dbReference type="Proteomes" id="UP000176445"/>
    </source>
</evidence>
<dbReference type="Proteomes" id="UP000176445">
    <property type="component" value="Unassembled WGS sequence"/>
</dbReference>
<protein>
    <submittedName>
        <fullName evidence="2">Uncharacterized protein</fullName>
    </submittedName>
</protein>
<organism evidence="2 3">
    <name type="scientific">Candidatus Kaiserbacteria bacterium RIFCSPHIGHO2_01_FULL_54_36b</name>
    <dbReference type="NCBI Taxonomy" id="1798483"/>
    <lineage>
        <taxon>Bacteria</taxon>
        <taxon>Candidatus Kaiseribacteriota</taxon>
    </lineage>
</organism>
<dbReference type="EMBL" id="MFKW01000083">
    <property type="protein sequence ID" value="OGG48876.1"/>
    <property type="molecule type" value="Genomic_DNA"/>
</dbReference>
<gene>
    <name evidence="2" type="ORF">A2704_01425</name>
</gene>
<feature type="region of interest" description="Disordered" evidence="1">
    <location>
        <begin position="1"/>
        <end position="22"/>
    </location>
</feature>